<proteinExistence type="predicted"/>
<gene>
    <name evidence="1" type="ORF">ACFSR1_19080</name>
</gene>
<dbReference type="RefSeq" id="WP_378294651.1">
    <property type="nucleotide sequence ID" value="NZ_JBHULE010000023.1"/>
</dbReference>
<organism evidence="1 2">
    <name type="scientific">Aquimarina rubra</name>
    <dbReference type="NCBI Taxonomy" id="1920033"/>
    <lineage>
        <taxon>Bacteria</taxon>
        <taxon>Pseudomonadati</taxon>
        <taxon>Bacteroidota</taxon>
        <taxon>Flavobacteriia</taxon>
        <taxon>Flavobacteriales</taxon>
        <taxon>Flavobacteriaceae</taxon>
        <taxon>Aquimarina</taxon>
    </lineage>
</organism>
<dbReference type="Proteomes" id="UP001597319">
    <property type="component" value="Unassembled WGS sequence"/>
</dbReference>
<name>A0ABW5LKY2_9FLAO</name>
<keyword evidence="2" id="KW-1185">Reference proteome</keyword>
<dbReference type="EMBL" id="JBHULE010000023">
    <property type="protein sequence ID" value="MFD2564791.1"/>
    <property type="molecule type" value="Genomic_DNA"/>
</dbReference>
<accession>A0ABW5LKY2</accession>
<protein>
    <recommendedName>
        <fullName evidence="3">Zinc ribbon domain-containing protein</fullName>
    </recommendedName>
</protein>
<reference evidence="2" key="1">
    <citation type="journal article" date="2019" name="Int. J. Syst. Evol. Microbiol.">
        <title>The Global Catalogue of Microorganisms (GCM) 10K type strain sequencing project: providing services to taxonomists for standard genome sequencing and annotation.</title>
        <authorList>
            <consortium name="The Broad Institute Genomics Platform"/>
            <consortium name="The Broad Institute Genome Sequencing Center for Infectious Disease"/>
            <person name="Wu L."/>
            <person name="Ma J."/>
        </authorList>
    </citation>
    <scope>NUCLEOTIDE SEQUENCE [LARGE SCALE GENOMIC DNA]</scope>
    <source>
        <strain evidence="2">KCTC 52274</strain>
    </source>
</reference>
<evidence type="ECO:0008006" key="3">
    <source>
        <dbReference type="Google" id="ProtNLM"/>
    </source>
</evidence>
<evidence type="ECO:0000313" key="2">
    <source>
        <dbReference type="Proteomes" id="UP001597319"/>
    </source>
</evidence>
<sequence>MEIKYCWRCKMEVPMLNKEEFAVAYKLYGKGFKNLKKDRQERFKELLEYYNNLTGFGETEPNSIMHHSLEQIGPDCEKCGKPYRTPKAKLCVACGNKRRRIG</sequence>
<comment type="caution">
    <text evidence="1">The sequence shown here is derived from an EMBL/GenBank/DDBJ whole genome shotgun (WGS) entry which is preliminary data.</text>
</comment>
<evidence type="ECO:0000313" key="1">
    <source>
        <dbReference type="EMBL" id="MFD2564791.1"/>
    </source>
</evidence>